<sequence>MNLQNLSRRINQLPGKLLLAVEGQGLVEYAVIILVVALVVFAALDLFGQTLLTYYYRAVNAFP</sequence>
<protein>
    <recommendedName>
        <fullName evidence="4">Flp/Fap pilin component</fullName>
    </recommendedName>
</protein>
<evidence type="ECO:0000256" key="1">
    <source>
        <dbReference type="SAM" id="Phobius"/>
    </source>
</evidence>
<dbReference type="EMBL" id="CP001825">
    <property type="protein sequence ID" value="ACZ41941.1"/>
    <property type="molecule type" value="Genomic_DNA"/>
</dbReference>
<keyword evidence="1" id="KW-0812">Transmembrane</keyword>
<gene>
    <name evidence="2" type="ordered locus">Tter_1025</name>
</gene>
<evidence type="ECO:0008006" key="4">
    <source>
        <dbReference type="Google" id="ProtNLM"/>
    </source>
</evidence>
<evidence type="ECO:0000313" key="2">
    <source>
        <dbReference type="EMBL" id="ACZ41941.1"/>
    </source>
</evidence>
<keyword evidence="1" id="KW-1133">Transmembrane helix</keyword>
<keyword evidence="1" id="KW-0472">Membrane</keyword>
<dbReference type="RefSeq" id="WP_012874976.1">
    <property type="nucleotide sequence ID" value="NC_013525.1"/>
</dbReference>
<organism evidence="2 3">
    <name type="scientific">Thermobaculum terrenum (strain ATCC BAA-798 / CCMEE 7001 / YNP1)</name>
    <dbReference type="NCBI Taxonomy" id="525904"/>
    <lineage>
        <taxon>Bacteria</taxon>
        <taxon>Bacillati</taxon>
        <taxon>Chloroflexota</taxon>
        <taxon>Chloroflexia</taxon>
        <taxon>Candidatus Thermobaculales</taxon>
        <taxon>Candidatus Thermobaculaceae</taxon>
        <taxon>Thermobaculum</taxon>
    </lineage>
</organism>
<accession>D1CG85</accession>
<dbReference type="AlphaFoldDB" id="D1CG85"/>
<evidence type="ECO:0000313" key="3">
    <source>
        <dbReference type="Proteomes" id="UP000000323"/>
    </source>
</evidence>
<dbReference type="HOGENOM" id="CLU_2884501_0_0_0"/>
<keyword evidence="3" id="KW-1185">Reference proteome</keyword>
<dbReference type="STRING" id="525904.Tter_1025"/>
<proteinExistence type="predicted"/>
<dbReference type="KEGG" id="ttr:Tter_1025"/>
<dbReference type="Proteomes" id="UP000000323">
    <property type="component" value="Chromosome 1"/>
</dbReference>
<feature type="transmembrane region" description="Helical" evidence="1">
    <location>
        <begin position="26"/>
        <end position="47"/>
    </location>
</feature>
<name>D1CG85_THET1</name>
<reference evidence="3" key="1">
    <citation type="journal article" date="2010" name="Stand. Genomic Sci.">
        <title>Complete genome sequence of 'Thermobaculum terrenum' type strain (YNP1).</title>
        <authorList>
            <person name="Kiss H."/>
            <person name="Cleland D."/>
            <person name="Lapidus A."/>
            <person name="Lucas S."/>
            <person name="Glavina Del Rio T."/>
            <person name="Nolan M."/>
            <person name="Tice H."/>
            <person name="Han C."/>
            <person name="Goodwin L."/>
            <person name="Pitluck S."/>
            <person name="Liolios K."/>
            <person name="Ivanova N."/>
            <person name="Mavromatis K."/>
            <person name="Ovchinnikova G."/>
            <person name="Pati A."/>
            <person name="Chen A."/>
            <person name="Palaniappan K."/>
            <person name="Land M."/>
            <person name="Hauser L."/>
            <person name="Chang Y."/>
            <person name="Jeffries C."/>
            <person name="Lu M."/>
            <person name="Brettin T."/>
            <person name="Detter J."/>
            <person name="Goker M."/>
            <person name="Tindall B."/>
            <person name="Beck B."/>
            <person name="McDermott T."/>
            <person name="Woyke T."/>
            <person name="Bristow J."/>
            <person name="Eisen J."/>
            <person name="Markowitz V."/>
            <person name="Hugenholtz P."/>
            <person name="Kyrpides N."/>
            <person name="Klenk H."/>
            <person name="Cheng J."/>
        </authorList>
    </citation>
    <scope>NUCLEOTIDE SEQUENCE [LARGE SCALE GENOMIC DNA]</scope>
    <source>
        <strain evidence="3">ATCC BAA-798 / YNP1</strain>
    </source>
</reference>